<reference evidence="2 3" key="1">
    <citation type="submission" date="2019-11" db="EMBL/GenBank/DDBJ databases">
        <title>Whole-genome sequence of a Rhodoblastus acidophilus DSM 142.</title>
        <authorList>
            <person name="Kyndt J.A."/>
            <person name="Meyer T.E."/>
        </authorList>
    </citation>
    <scope>NUCLEOTIDE SEQUENCE [LARGE SCALE GENOMIC DNA]</scope>
    <source>
        <strain evidence="2 3">DSM 142</strain>
    </source>
</reference>
<evidence type="ECO:0000313" key="3">
    <source>
        <dbReference type="Proteomes" id="UP000439113"/>
    </source>
</evidence>
<feature type="compositionally biased region" description="Basic and acidic residues" evidence="1">
    <location>
        <begin position="1"/>
        <end position="10"/>
    </location>
</feature>
<comment type="caution">
    <text evidence="2">The sequence shown here is derived from an EMBL/GenBank/DDBJ whole genome shotgun (WGS) entry which is preliminary data.</text>
</comment>
<proteinExistence type="predicted"/>
<dbReference type="Proteomes" id="UP000439113">
    <property type="component" value="Unassembled WGS sequence"/>
</dbReference>
<feature type="region of interest" description="Disordered" evidence="1">
    <location>
        <begin position="1"/>
        <end position="39"/>
    </location>
</feature>
<dbReference type="OrthoDB" id="9962083at2"/>
<dbReference type="EMBL" id="WNKS01000013">
    <property type="protein sequence ID" value="MTV32068.1"/>
    <property type="molecule type" value="Genomic_DNA"/>
</dbReference>
<evidence type="ECO:0000256" key="1">
    <source>
        <dbReference type="SAM" id="MobiDB-lite"/>
    </source>
</evidence>
<gene>
    <name evidence="2" type="ORF">GJ654_13840</name>
</gene>
<dbReference type="RefSeq" id="WP_155446763.1">
    <property type="nucleotide sequence ID" value="NZ_JAOQNR010000014.1"/>
</dbReference>
<evidence type="ECO:0000313" key="2">
    <source>
        <dbReference type="EMBL" id="MTV32068.1"/>
    </source>
</evidence>
<name>A0A6N8DP20_RHOAC</name>
<sequence length="89" mass="9763">MQDHQGHDLLDSPATSKVEPPEAGETAPSPRPKPEPNLAHDFSNFAVAIVSAANLLQRFSHDPERVAEIAKLLRETGERAIDASRRLRS</sequence>
<protein>
    <submittedName>
        <fullName evidence="2">Uncharacterized protein</fullName>
    </submittedName>
</protein>
<accession>A0A6N8DP20</accession>
<dbReference type="AlphaFoldDB" id="A0A6N8DP20"/>
<organism evidence="2 3">
    <name type="scientific">Rhodoblastus acidophilus</name>
    <name type="common">Rhodopseudomonas acidophila</name>
    <dbReference type="NCBI Taxonomy" id="1074"/>
    <lineage>
        <taxon>Bacteria</taxon>
        <taxon>Pseudomonadati</taxon>
        <taxon>Pseudomonadota</taxon>
        <taxon>Alphaproteobacteria</taxon>
        <taxon>Hyphomicrobiales</taxon>
        <taxon>Rhodoblastaceae</taxon>
        <taxon>Rhodoblastus</taxon>
    </lineage>
</organism>